<dbReference type="PANTHER" id="PTHR17149">
    <property type="entry name" value="NUCLEAR PROTEIN 1 AND 2"/>
    <property type="match status" value="1"/>
</dbReference>
<evidence type="ECO:0000313" key="4">
    <source>
        <dbReference type="Proteomes" id="UP000015101"/>
    </source>
</evidence>
<keyword evidence="4" id="KW-1185">Reference proteome</keyword>
<evidence type="ECO:0008006" key="5">
    <source>
        <dbReference type="Google" id="ProtNLM"/>
    </source>
</evidence>
<name>T1G9E3_HELRO</name>
<dbReference type="HOGENOM" id="CLU_180450_1_1_1"/>
<feature type="region of interest" description="Disordered" evidence="1">
    <location>
        <begin position="1"/>
        <end position="87"/>
    </location>
</feature>
<reference evidence="4" key="1">
    <citation type="submission" date="2012-12" db="EMBL/GenBank/DDBJ databases">
        <authorList>
            <person name="Hellsten U."/>
            <person name="Grimwood J."/>
            <person name="Chapman J.A."/>
            <person name="Shapiro H."/>
            <person name="Aerts A."/>
            <person name="Otillar R.P."/>
            <person name="Terry A.Y."/>
            <person name="Boore J.L."/>
            <person name="Simakov O."/>
            <person name="Marletaz F."/>
            <person name="Cho S.-J."/>
            <person name="Edsinger-Gonzales E."/>
            <person name="Havlak P."/>
            <person name="Kuo D.-H."/>
            <person name="Larsson T."/>
            <person name="Lv J."/>
            <person name="Arendt D."/>
            <person name="Savage R."/>
            <person name="Osoegawa K."/>
            <person name="de Jong P."/>
            <person name="Lindberg D.R."/>
            <person name="Seaver E.C."/>
            <person name="Weisblat D.A."/>
            <person name="Putnam N.H."/>
            <person name="Grigoriev I.V."/>
            <person name="Rokhsar D.S."/>
        </authorList>
    </citation>
    <scope>NUCLEOTIDE SEQUENCE</scope>
</reference>
<dbReference type="GeneID" id="20217690"/>
<protein>
    <recommendedName>
        <fullName evidence="5">Nuclear protein 1</fullName>
    </recommendedName>
</protein>
<organism evidence="3 4">
    <name type="scientific">Helobdella robusta</name>
    <name type="common">Californian leech</name>
    <dbReference type="NCBI Taxonomy" id="6412"/>
    <lineage>
        <taxon>Eukaryota</taxon>
        <taxon>Metazoa</taxon>
        <taxon>Spiralia</taxon>
        <taxon>Lophotrochozoa</taxon>
        <taxon>Annelida</taxon>
        <taxon>Clitellata</taxon>
        <taxon>Hirudinea</taxon>
        <taxon>Rhynchobdellida</taxon>
        <taxon>Glossiphoniidae</taxon>
        <taxon>Helobdella</taxon>
    </lineage>
</organism>
<dbReference type="EnsemblMetazoa" id="HelroT96898">
    <property type="protein sequence ID" value="HelroP96898"/>
    <property type="gene ID" value="HelroG96898"/>
</dbReference>
<dbReference type="Pfam" id="PF10195">
    <property type="entry name" value="Phospho_p8"/>
    <property type="match status" value="1"/>
</dbReference>
<sequence>MSSHPDDEYESYNYEHDKHMSSGKSGKGRTKKEAEMNTNRPDPGGHTRKTVTKLMNSHHNESQSASAPKSHSNPPQQQQSADNKELS</sequence>
<dbReference type="Proteomes" id="UP000015101">
    <property type="component" value="Unassembled WGS sequence"/>
</dbReference>
<dbReference type="OrthoDB" id="6127834at2759"/>
<dbReference type="OMA" id="MNTEHNK"/>
<dbReference type="EMBL" id="AMQM01002650">
    <property type="status" value="NOT_ANNOTATED_CDS"/>
    <property type="molecule type" value="Genomic_DNA"/>
</dbReference>
<dbReference type="RefSeq" id="XP_009010852.1">
    <property type="nucleotide sequence ID" value="XM_009012604.1"/>
</dbReference>
<dbReference type="EMBL" id="KB095858">
    <property type="protein sequence ID" value="ESO10583.1"/>
    <property type="molecule type" value="Genomic_DNA"/>
</dbReference>
<dbReference type="PANTHER" id="PTHR17149:SF4">
    <property type="entry name" value="RH17958P"/>
    <property type="match status" value="1"/>
</dbReference>
<dbReference type="AlphaFoldDB" id="T1G9E3"/>
<evidence type="ECO:0000313" key="2">
    <source>
        <dbReference type="EMBL" id="ESO10583.1"/>
    </source>
</evidence>
<dbReference type="GO" id="GO:0006357">
    <property type="term" value="P:regulation of transcription by RNA polymerase II"/>
    <property type="evidence" value="ECO:0000318"/>
    <property type="project" value="GO_Central"/>
</dbReference>
<feature type="compositionally biased region" description="Polar residues" evidence="1">
    <location>
        <begin position="53"/>
        <end position="81"/>
    </location>
</feature>
<proteinExistence type="predicted"/>
<dbReference type="GO" id="GO:0008285">
    <property type="term" value="P:negative regulation of cell population proliferation"/>
    <property type="evidence" value="ECO:0000318"/>
    <property type="project" value="GO_Central"/>
</dbReference>
<dbReference type="CTD" id="20217690"/>
<dbReference type="KEGG" id="hro:HELRODRAFT_96898"/>
<dbReference type="FunCoup" id="T1G9E3">
    <property type="interactions" value="47"/>
</dbReference>
<dbReference type="eggNOG" id="KOG4319">
    <property type="taxonomic scope" value="Eukaryota"/>
</dbReference>
<dbReference type="STRING" id="6412.T1G9E3"/>
<reference evidence="2 4" key="2">
    <citation type="journal article" date="2013" name="Nature">
        <title>Insights into bilaterian evolution from three spiralian genomes.</title>
        <authorList>
            <person name="Simakov O."/>
            <person name="Marletaz F."/>
            <person name="Cho S.J."/>
            <person name="Edsinger-Gonzales E."/>
            <person name="Havlak P."/>
            <person name="Hellsten U."/>
            <person name="Kuo D.H."/>
            <person name="Larsson T."/>
            <person name="Lv J."/>
            <person name="Arendt D."/>
            <person name="Savage R."/>
            <person name="Osoegawa K."/>
            <person name="de Jong P."/>
            <person name="Grimwood J."/>
            <person name="Chapman J.A."/>
            <person name="Shapiro H."/>
            <person name="Aerts A."/>
            <person name="Otillar R.P."/>
            <person name="Terry A.Y."/>
            <person name="Boore J.L."/>
            <person name="Grigoriev I.V."/>
            <person name="Lindberg D.R."/>
            <person name="Seaver E.C."/>
            <person name="Weisblat D.A."/>
            <person name="Putnam N.H."/>
            <person name="Rokhsar D.S."/>
        </authorList>
    </citation>
    <scope>NUCLEOTIDE SEQUENCE</scope>
</reference>
<dbReference type="InterPro" id="IPR018792">
    <property type="entry name" value="NUPR1-like"/>
</dbReference>
<gene>
    <name evidence="3" type="primary">20217690</name>
    <name evidence="2" type="ORF">HELRODRAFT_96898</name>
</gene>
<dbReference type="InParanoid" id="T1G9E3"/>
<reference evidence="3" key="3">
    <citation type="submission" date="2015-06" db="UniProtKB">
        <authorList>
            <consortium name="EnsemblMetazoa"/>
        </authorList>
    </citation>
    <scope>IDENTIFICATION</scope>
</reference>
<evidence type="ECO:0000256" key="1">
    <source>
        <dbReference type="SAM" id="MobiDB-lite"/>
    </source>
</evidence>
<accession>T1G9E3</accession>
<evidence type="ECO:0000313" key="3">
    <source>
        <dbReference type="EnsemblMetazoa" id="HelroP96898"/>
    </source>
</evidence>
<dbReference type="GO" id="GO:0005634">
    <property type="term" value="C:nucleus"/>
    <property type="evidence" value="ECO:0000318"/>
    <property type="project" value="GO_Central"/>
</dbReference>
<dbReference type="GO" id="GO:0045786">
    <property type="term" value="P:negative regulation of cell cycle"/>
    <property type="evidence" value="ECO:0000318"/>
    <property type="project" value="GO_Central"/>
</dbReference>